<gene>
    <name evidence="2" type="ORF">PQR63_13900</name>
</gene>
<dbReference type="InterPro" id="IPR029058">
    <property type="entry name" value="AB_hydrolase_fold"/>
</dbReference>
<dbReference type="GO" id="GO:0016787">
    <property type="term" value="F:hydrolase activity"/>
    <property type="evidence" value="ECO:0007669"/>
    <property type="project" value="UniProtKB-KW"/>
</dbReference>
<dbReference type="SUPFAM" id="SSF53474">
    <property type="entry name" value="alpha/beta-Hydrolases"/>
    <property type="match status" value="1"/>
</dbReference>
<feature type="domain" description="AB hydrolase-1" evidence="1">
    <location>
        <begin position="49"/>
        <end position="223"/>
    </location>
</feature>
<evidence type="ECO:0000259" key="1">
    <source>
        <dbReference type="Pfam" id="PF12697"/>
    </source>
</evidence>
<keyword evidence="2" id="KW-0378">Hydrolase</keyword>
<dbReference type="PANTHER" id="PTHR43798:SF29">
    <property type="entry name" value="AB HYDROLASE-1 DOMAIN-CONTAINING PROTEIN"/>
    <property type="match status" value="1"/>
</dbReference>
<dbReference type="InterPro" id="IPR050266">
    <property type="entry name" value="AB_hydrolase_sf"/>
</dbReference>
<dbReference type="Pfam" id="PF12697">
    <property type="entry name" value="Abhydrolase_6"/>
    <property type="match status" value="1"/>
</dbReference>
<reference evidence="2 3" key="1">
    <citation type="journal article" date="2024" name="Chem. Sci.">
        <title>Discovery of megapolipeptins by genome mining of a Burkholderiales bacteria collection.</title>
        <authorList>
            <person name="Paulo B.S."/>
            <person name="Recchia M.J.J."/>
            <person name="Lee S."/>
            <person name="Fergusson C.H."/>
            <person name="Romanowski S.B."/>
            <person name="Hernandez A."/>
            <person name="Krull N."/>
            <person name="Liu D.Y."/>
            <person name="Cavanagh H."/>
            <person name="Bos A."/>
            <person name="Gray C.A."/>
            <person name="Murphy B.T."/>
            <person name="Linington R.G."/>
            <person name="Eustaquio A.S."/>
        </authorList>
    </citation>
    <scope>NUCLEOTIDE SEQUENCE [LARGE SCALE GENOMIC DNA]</scope>
    <source>
        <strain evidence="2 3">RL21-008-BIB-B</strain>
    </source>
</reference>
<keyword evidence="3" id="KW-1185">Reference proteome</keyword>
<accession>A0ABW8Z971</accession>
<dbReference type="Gene3D" id="3.40.50.1820">
    <property type="entry name" value="alpha/beta hydrolase"/>
    <property type="match status" value="1"/>
</dbReference>
<dbReference type="PRINTS" id="PR00111">
    <property type="entry name" value="ABHYDROLASE"/>
</dbReference>
<dbReference type="InterPro" id="IPR000073">
    <property type="entry name" value="AB_hydrolase_1"/>
</dbReference>
<protein>
    <submittedName>
        <fullName evidence="2">Alpha/beta fold hydrolase</fullName>
    </submittedName>
</protein>
<organism evidence="2 3">
    <name type="scientific">Herbaspirillum rhizosphaerae</name>
    <dbReference type="NCBI Taxonomy" id="346179"/>
    <lineage>
        <taxon>Bacteria</taxon>
        <taxon>Pseudomonadati</taxon>
        <taxon>Pseudomonadota</taxon>
        <taxon>Betaproteobacteria</taxon>
        <taxon>Burkholderiales</taxon>
        <taxon>Oxalobacteraceae</taxon>
        <taxon>Herbaspirillum</taxon>
    </lineage>
</organism>
<sequence>MKTIYLLCGLLCDDVVWEAQAEALRKEHKADVRIVSFQQDDSIAGMASRVLQDAPEQFFLAGHSMGGRVALDVYRQAAHRVQRLALLDTGYEAATPGEDARRAVLVDRARADGINAIAETWAMPMLAPGNRDNAPLISRILEMVGRMSPEIYAGQIRALLGRPDATPVLSAIACPTLILCGAEDAWSPPERHARMAALVKGSVLTEIPACGHMSTMEESDAVTQALLRWAA</sequence>
<dbReference type="RefSeq" id="WP_408168490.1">
    <property type="nucleotide sequence ID" value="NZ_JAQQFR010000008.1"/>
</dbReference>
<proteinExistence type="predicted"/>
<evidence type="ECO:0000313" key="2">
    <source>
        <dbReference type="EMBL" id="MFL9879486.1"/>
    </source>
</evidence>
<comment type="caution">
    <text evidence="2">The sequence shown here is derived from an EMBL/GenBank/DDBJ whole genome shotgun (WGS) entry which is preliminary data.</text>
</comment>
<evidence type="ECO:0000313" key="3">
    <source>
        <dbReference type="Proteomes" id="UP001629214"/>
    </source>
</evidence>
<dbReference type="PANTHER" id="PTHR43798">
    <property type="entry name" value="MONOACYLGLYCEROL LIPASE"/>
    <property type="match status" value="1"/>
</dbReference>
<dbReference type="EMBL" id="JAQQFR010000008">
    <property type="protein sequence ID" value="MFL9879486.1"/>
    <property type="molecule type" value="Genomic_DNA"/>
</dbReference>
<dbReference type="Proteomes" id="UP001629214">
    <property type="component" value="Unassembled WGS sequence"/>
</dbReference>
<name>A0ABW8Z971_9BURK</name>